<sequence length="98" mass="11213">MTLPLLPAEHIPSMLDALDERANNDHLDAVMAHVFNTLINSRIFPVECWFIFMKSVRTIVKDGTTVSTPGWQHEGRCHSTYLSWNCTVRHLTYHTTSS</sequence>
<accession>A0A9D4QTB6</accession>
<comment type="caution">
    <text evidence="1">The sequence shown here is derived from an EMBL/GenBank/DDBJ whole genome shotgun (WGS) entry which is preliminary data.</text>
</comment>
<name>A0A9D4QTB6_DREPO</name>
<reference evidence="1" key="1">
    <citation type="journal article" date="2019" name="bioRxiv">
        <title>The Genome of the Zebra Mussel, Dreissena polymorpha: A Resource for Invasive Species Research.</title>
        <authorList>
            <person name="McCartney M.A."/>
            <person name="Auch B."/>
            <person name="Kono T."/>
            <person name="Mallez S."/>
            <person name="Zhang Y."/>
            <person name="Obille A."/>
            <person name="Becker A."/>
            <person name="Abrahante J.E."/>
            <person name="Garbe J."/>
            <person name="Badalamenti J.P."/>
            <person name="Herman A."/>
            <person name="Mangelson H."/>
            <person name="Liachko I."/>
            <person name="Sullivan S."/>
            <person name="Sone E.D."/>
            <person name="Koren S."/>
            <person name="Silverstein K.A.T."/>
            <person name="Beckman K.B."/>
            <person name="Gohl D.M."/>
        </authorList>
    </citation>
    <scope>NUCLEOTIDE SEQUENCE</scope>
    <source>
        <strain evidence="1">Duluth1</strain>
        <tissue evidence="1">Whole animal</tissue>
    </source>
</reference>
<gene>
    <name evidence="1" type="ORF">DPMN_116325</name>
</gene>
<dbReference type="Proteomes" id="UP000828390">
    <property type="component" value="Unassembled WGS sequence"/>
</dbReference>
<keyword evidence="2" id="KW-1185">Reference proteome</keyword>
<evidence type="ECO:0000313" key="2">
    <source>
        <dbReference type="Proteomes" id="UP000828390"/>
    </source>
</evidence>
<reference evidence="1" key="2">
    <citation type="submission" date="2020-11" db="EMBL/GenBank/DDBJ databases">
        <authorList>
            <person name="McCartney M.A."/>
            <person name="Auch B."/>
            <person name="Kono T."/>
            <person name="Mallez S."/>
            <person name="Becker A."/>
            <person name="Gohl D.M."/>
            <person name="Silverstein K.A.T."/>
            <person name="Koren S."/>
            <person name="Bechman K.B."/>
            <person name="Herman A."/>
            <person name="Abrahante J.E."/>
            <person name="Garbe J."/>
        </authorList>
    </citation>
    <scope>NUCLEOTIDE SEQUENCE</scope>
    <source>
        <strain evidence="1">Duluth1</strain>
        <tissue evidence="1">Whole animal</tissue>
    </source>
</reference>
<dbReference type="EMBL" id="JAIWYP010000004">
    <property type="protein sequence ID" value="KAH3842821.1"/>
    <property type="molecule type" value="Genomic_DNA"/>
</dbReference>
<organism evidence="1 2">
    <name type="scientific">Dreissena polymorpha</name>
    <name type="common">Zebra mussel</name>
    <name type="synonym">Mytilus polymorpha</name>
    <dbReference type="NCBI Taxonomy" id="45954"/>
    <lineage>
        <taxon>Eukaryota</taxon>
        <taxon>Metazoa</taxon>
        <taxon>Spiralia</taxon>
        <taxon>Lophotrochozoa</taxon>
        <taxon>Mollusca</taxon>
        <taxon>Bivalvia</taxon>
        <taxon>Autobranchia</taxon>
        <taxon>Heteroconchia</taxon>
        <taxon>Euheterodonta</taxon>
        <taxon>Imparidentia</taxon>
        <taxon>Neoheterodontei</taxon>
        <taxon>Myida</taxon>
        <taxon>Dreissenoidea</taxon>
        <taxon>Dreissenidae</taxon>
        <taxon>Dreissena</taxon>
    </lineage>
</organism>
<proteinExistence type="predicted"/>
<dbReference type="AlphaFoldDB" id="A0A9D4QTB6"/>
<evidence type="ECO:0000313" key="1">
    <source>
        <dbReference type="EMBL" id="KAH3842821.1"/>
    </source>
</evidence>
<protein>
    <submittedName>
        <fullName evidence="1">Uncharacterized protein</fullName>
    </submittedName>
</protein>